<evidence type="ECO:0000313" key="2">
    <source>
        <dbReference type="EMBL" id="SFU74013.1"/>
    </source>
</evidence>
<dbReference type="AlphaFoldDB" id="A0A1I7IM63"/>
<reference evidence="2 3" key="1">
    <citation type="submission" date="2016-10" db="EMBL/GenBank/DDBJ databases">
        <authorList>
            <person name="de Groot N.N."/>
        </authorList>
    </citation>
    <scope>NUCLEOTIDE SEQUENCE [LARGE SCALE GENOMIC DNA]</scope>
    <source>
        <strain evidence="2 3">Nm24</strain>
    </source>
</reference>
<dbReference type="Proteomes" id="UP000183926">
    <property type="component" value="Unassembled WGS sequence"/>
</dbReference>
<name>A0A1I7IM63_9PROT</name>
<gene>
    <name evidence="2" type="ORF">SAMN05216339_10969</name>
</gene>
<dbReference type="OrthoDB" id="784829at2"/>
<protein>
    <recommendedName>
        <fullName evidence="1">NrS-1 polymerase-like helicase domain-containing protein</fullName>
    </recommendedName>
</protein>
<dbReference type="EMBL" id="FPBL01000009">
    <property type="protein sequence ID" value="SFU74013.1"/>
    <property type="molecule type" value="Genomic_DNA"/>
</dbReference>
<evidence type="ECO:0000313" key="3">
    <source>
        <dbReference type="Proteomes" id="UP000183926"/>
    </source>
</evidence>
<accession>A0A1I7IM63</accession>
<sequence>MATTSSNTVATQVIDNYNIVVLDCKPAHLTLVGCVADIVEIRPDEVKGLSLFDTHKAQTASRFISANELAKLCVSPRVGAKETAPLITPFHSEGKKQHDAVKARFHALVIDHDHDDLTREQIGDKYKGLGLRYIAFTTSSHQQGVTDKDSGEVLPPVNKWKVVIPYNCSIDYKQHEALAKGAAISLGTDAAQARKQQGFYAPNKLTADAPFESINQLHKGEWLDPNSDSKLVQDARELYELWSEERDAQAQKATPKPRAEGLGVGIIGKINRHYDIRELLEEHDYVDMGKWLSPNSESGSPGVHIYPGGDGKERVYSHHGETDLLSAQNHGGHALDTADVLCCLKYGGDSSRMIREEAGELDQHGQKERQREFRIAEDRARLDPSQTGGIDVRPPNYDLDGMLANLVYISELDRISSLSNPKMSVSLAGARTHFASCKTDVGGAGVIKPKPTIDLWREHPARITLATKTFRAGAGPLCKDPEGQAALNSWRDFEYDESLAGADISPFREHVGYLFGDVAETHLDWLAHAIQKPGELPHYGWVHISQETGKGRGMYGGFLVQGVFSGYGVAGVDLTSLLSSDFNSPIAEKIIATVDEVKTGSKWEYKERLKSLINEQTRIINTKGVRQYQEYNACRWVIFSNHEDAVALDHTDRRFWVVVHELDTKPPEHYTGIIPWFNDGRNAGAVRLWLRDRDIRGFNPGQRPPLDEAKLKVIEANKSEDVLLIEDIINDWPSDVIGNCNIRTALIQHDRKLDNRMVHALKDAGAARFNKTIWAGGNPERVWIIRNHKKWSKAEAKEIATELLRGREEQKALSL</sequence>
<dbReference type="InterPro" id="IPR045455">
    <property type="entry name" value="NrS-1_pol-like_helicase"/>
</dbReference>
<organism evidence="2 3">
    <name type="scientific">Nitrosomonas eutropha</name>
    <dbReference type="NCBI Taxonomy" id="916"/>
    <lineage>
        <taxon>Bacteria</taxon>
        <taxon>Pseudomonadati</taxon>
        <taxon>Pseudomonadota</taxon>
        <taxon>Betaproteobacteria</taxon>
        <taxon>Nitrosomonadales</taxon>
        <taxon>Nitrosomonadaceae</taxon>
        <taxon>Nitrosomonas</taxon>
    </lineage>
</organism>
<evidence type="ECO:0000259" key="1">
    <source>
        <dbReference type="Pfam" id="PF19263"/>
    </source>
</evidence>
<dbReference type="Pfam" id="PF19263">
    <property type="entry name" value="DUF5906"/>
    <property type="match status" value="1"/>
</dbReference>
<feature type="domain" description="NrS-1 polymerase-like helicase" evidence="1">
    <location>
        <begin position="546"/>
        <end position="654"/>
    </location>
</feature>
<proteinExistence type="predicted"/>
<dbReference type="RefSeq" id="WP_074929078.1">
    <property type="nucleotide sequence ID" value="NZ_FPBL01000009.1"/>
</dbReference>